<dbReference type="Proteomes" id="UP000694523">
    <property type="component" value="Unplaced"/>
</dbReference>
<dbReference type="InterPro" id="IPR016186">
    <property type="entry name" value="C-type_lectin-like/link_sf"/>
</dbReference>
<reference evidence="2" key="2">
    <citation type="submission" date="2025-09" db="UniProtKB">
        <authorList>
            <consortium name="Ensembl"/>
        </authorList>
    </citation>
    <scope>IDENTIFICATION</scope>
</reference>
<sequence length="145" mass="16371">MINHSTFTSLSSAVLSGSLTGIALLHQNAKSRLLFSWGDALTYCRTHYTDLALIESAKENTAAYNLQENIGNWIGLFRSTGKWSDNRTVAFTAWYHELSGYKIYHEPFCAAQNVHNTWEVFSCQERRPFYCQGNTLYTGTSSALL</sequence>
<accession>A0A8C6UJK2</accession>
<proteinExistence type="predicted"/>
<dbReference type="Ensembl" id="ENSNMLT00000039568.1">
    <property type="protein sequence ID" value="ENSNMLP00000035521.1"/>
    <property type="gene ID" value="ENSNMLG00000022062.1"/>
</dbReference>
<evidence type="ECO:0000313" key="2">
    <source>
        <dbReference type="Ensembl" id="ENSNMLP00000035521.1"/>
    </source>
</evidence>
<dbReference type="InterPro" id="IPR001304">
    <property type="entry name" value="C-type_lectin-like"/>
</dbReference>
<dbReference type="PANTHER" id="PTHR45784">
    <property type="entry name" value="C-TYPE LECTIN DOMAIN FAMILY 20 MEMBER A-RELATED"/>
    <property type="match status" value="1"/>
</dbReference>
<dbReference type="AlphaFoldDB" id="A0A8C6UJK2"/>
<evidence type="ECO:0000313" key="3">
    <source>
        <dbReference type="Proteomes" id="UP000694523"/>
    </source>
</evidence>
<dbReference type="Pfam" id="PF00059">
    <property type="entry name" value="Lectin_C"/>
    <property type="match status" value="1"/>
</dbReference>
<dbReference type="SMART" id="SM00034">
    <property type="entry name" value="CLECT"/>
    <property type="match status" value="1"/>
</dbReference>
<feature type="domain" description="C-type lectin" evidence="1">
    <location>
        <begin position="36"/>
        <end position="132"/>
    </location>
</feature>
<dbReference type="PANTHER" id="PTHR45784:SF3">
    <property type="entry name" value="C-TYPE LECTIN DOMAIN FAMILY 4 MEMBER K-LIKE-RELATED"/>
    <property type="match status" value="1"/>
</dbReference>
<protein>
    <recommendedName>
        <fullName evidence="1">C-type lectin domain-containing protein</fullName>
    </recommendedName>
</protein>
<dbReference type="InterPro" id="IPR016187">
    <property type="entry name" value="CTDL_fold"/>
</dbReference>
<dbReference type="SUPFAM" id="SSF56436">
    <property type="entry name" value="C-type lectin-like"/>
    <property type="match status" value="1"/>
</dbReference>
<dbReference type="PROSITE" id="PS50041">
    <property type="entry name" value="C_TYPE_LECTIN_2"/>
    <property type="match status" value="1"/>
</dbReference>
<keyword evidence="3" id="KW-1185">Reference proteome</keyword>
<reference evidence="2" key="1">
    <citation type="submission" date="2025-08" db="UniProtKB">
        <authorList>
            <consortium name="Ensembl"/>
        </authorList>
    </citation>
    <scope>IDENTIFICATION</scope>
</reference>
<dbReference type="Gene3D" id="3.10.100.10">
    <property type="entry name" value="Mannose-Binding Protein A, subunit A"/>
    <property type="match status" value="1"/>
</dbReference>
<organism evidence="2 3">
    <name type="scientific">Neogobius melanostomus</name>
    <name type="common">round goby</name>
    <dbReference type="NCBI Taxonomy" id="47308"/>
    <lineage>
        <taxon>Eukaryota</taxon>
        <taxon>Metazoa</taxon>
        <taxon>Chordata</taxon>
        <taxon>Craniata</taxon>
        <taxon>Vertebrata</taxon>
        <taxon>Euteleostomi</taxon>
        <taxon>Actinopterygii</taxon>
        <taxon>Neopterygii</taxon>
        <taxon>Teleostei</taxon>
        <taxon>Neoteleostei</taxon>
        <taxon>Acanthomorphata</taxon>
        <taxon>Gobiaria</taxon>
        <taxon>Gobiiformes</taxon>
        <taxon>Gobioidei</taxon>
        <taxon>Gobiidae</taxon>
        <taxon>Benthophilinae</taxon>
        <taxon>Neogobiini</taxon>
        <taxon>Neogobius</taxon>
    </lineage>
</organism>
<evidence type="ECO:0000259" key="1">
    <source>
        <dbReference type="PROSITE" id="PS50041"/>
    </source>
</evidence>
<name>A0A8C6UJK2_9GOBI</name>